<evidence type="ECO:0000313" key="2">
    <source>
        <dbReference type="Proteomes" id="UP000324222"/>
    </source>
</evidence>
<proteinExistence type="predicted"/>
<name>A0A5B7CIE8_PORTR</name>
<dbReference type="Proteomes" id="UP000324222">
    <property type="component" value="Unassembled WGS sequence"/>
</dbReference>
<reference evidence="1 2" key="1">
    <citation type="submission" date="2019-05" db="EMBL/GenBank/DDBJ databases">
        <title>Another draft genome of Portunus trituberculatus and its Hox gene families provides insights of decapod evolution.</title>
        <authorList>
            <person name="Jeong J.-H."/>
            <person name="Song I."/>
            <person name="Kim S."/>
            <person name="Choi T."/>
            <person name="Kim D."/>
            <person name="Ryu S."/>
            <person name="Kim W."/>
        </authorList>
    </citation>
    <scope>NUCLEOTIDE SEQUENCE [LARGE SCALE GENOMIC DNA]</scope>
    <source>
        <tissue evidence="1">Muscle</tissue>
    </source>
</reference>
<dbReference type="EMBL" id="VSRR010000057">
    <property type="protein sequence ID" value="MPC09150.1"/>
    <property type="molecule type" value="Genomic_DNA"/>
</dbReference>
<accession>A0A5B7CIE8</accession>
<evidence type="ECO:0000313" key="1">
    <source>
        <dbReference type="EMBL" id="MPC09150.1"/>
    </source>
</evidence>
<dbReference type="AlphaFoldDB" id="A0A5B7CIE8"/>
<sequence length="90" mass="9442">MGEPGGLEEALHLRLVASESCPCRFLPVVVLVAARIQILLALFEGSSIIGAPSLSSVLPSQYCQSCALKLNTLIMVTLRHHSAHSGSTSG</sequence>
<organism evidence="1 2">
    <name type="scientific">Portunus trituberculatus</name>
    <name type="common">Swimming crab</name>
    <name type="synonym">Neptunus trituberculatus</name>
    <dbReference type="NCBI Taxonomy" id="210409"/>
    <lineage>
        <taxon>Eukaryota</taxon>
        <taxon>Metazoa</taxon>
        <taxon>Ecdysozoa</taxon>
        <taxon>Arthropoda</taxon>
        <taxon>Crustacea</taxon>
        <taxon>Multicrustacea</taxon>
        <taxon>Malacostraca</taxon>
        <taxon>Eumalacostraca</taxon>
        <taxon>Eucarida</taxon>
        <taxon>Decapoda</taxon>
        <taxon>Pleocyemata</taxon>
        <taxon>Brachyura</taxon>
        <taxon>Eubrachyura</taxon>
        <taxon>Portunoidea</taxon>
        <taxon>Portunidae</taxon>
        <taxon>Portuninae</taxon>
        <taxon>Portunus</taxon>
    </lineage>
</organism>
<keyword evidence="2" id="KW-1185">Reference proteome</keyword>
<comment type="caution">
    <text evidence="1">The sequence shown here is derived from an EMBL/GenBank/DDBJ whole genome shotgun (WGS) entry which is preliminary data.</text>
</comment>
<protein>
    <submittedName>
        <fullName evidence="1">Uncharacterized protein</fullName>
    </submittedName>
</protein>
<gene>
    <name evidence="1" type="ORF">E2C01_001753</name>
</gene>